<evidence type="ECO:0000256" key="6">
    <source>
        <dbReference type="ARBA" id="ARBA00023136"/>
    </source>
</evidence>
<name>A0AAN9GBT1_9CAEN</name>
<evidence type="ECO:0000256" key="3">
    <source>
        <dbReference type="ARBA" id="ARBA00022687"/>
    </source>
</evidence>
<evidence type="ECO:0000256" key="12">
    <source>
        <dbReference type="SAM" id="Phobius"/>
    </source>
</evidence>
<feature type="transmembrane region" description="Helical" evidence="12">
    <location>
        <begin position="437"/>
        <end position="458"/>
    </location>
</feature>
<feature type="transmembrane region" description="Helical" evidence="12">
    <location>
        <begin position="364"/>
        <end position="381"/>
    </location>
</feature>
<feature type="transmembrane region" description="Helical" evidence="12">
    <location>
        <begin position="183"/>
        <end position="204"/>
    </location>
</feature>
<keyword evidence="4 12" id="KW-0812">Transmembrane</keyword>
<dbReference type="GO" id="GO:1990698">
    <property type="term" value="F:palmitoleoyltransferase activity"/>
    <property type="evidence" value="ECO:0007669"/>
    <property type="project" value="UniProtKB-EC"/>
</dbReference>
<evidence type="ECO:0000256" key="7">
    <source>
        <dbReference type="ARBA" id="ARBA00023315"/>
    </source>
</evidence>
<comment type="caution">
    <text evidence="13">The sequence shown here is derived from an EMBL/GenBank/DDBJ whole genome shotgun (WGS) entry which is preliminary data.</text>
</comment>
<dbReference type="InterPro" id="IPR049941">
    <property type="entry name" value="LPLAT_7/PORCN-like"/>
</dbReference>
<dbReference type="Proteomes" id="UP001374579">
    <property type="component" value="Unassembled WGS sequence"/>
</dbReference>
<feature type="transmembrane region" description="Helical" evidence="12">
    <location>
        <begin position="248"/>
        <end position="275"/>
    </location>
</feature>
<comment type="subcellular location">
    <subcellularLocation>
        <location evidence="1">Membrane</location>
        <topology evidence="1">Multi-pass membrane protein</topology>
    </subcellularLocation>
</comment>
<organism evidence="13 14">
    <name type="scientific">Littorina saxatilis</name>
    <dbReference type="NCBI Taxonomy" id="31220"/>
    <lineage>
        <taxon>Eukaryota</taxon>
        <taxon>Metazoa</taxon>
        <taxon>Spiralia</taxon>
        <taxon>Lophotrochozoa</taxon>
        <taxon>Mollusca</taxon>
        <taxon>Gastropoda</taxon>
        <taxon>Caenogastropoda</taxon>
        <taxon>Littorinimorpha</taxon>
        <taxon>Littorinoidea</taxon>
        <taxon>Littorinidae</taxon>
        <taxon>Littorina</taxon>
    </lineage>
</organism>
<keyword evidence="6 12" id="KW-0472">Membrane</keyword>
<feature type="transmembrane region" description="Helical" evidence="12">
    <location>
        <begin position="126"/>
        <end position="145"/>
    </location>
</feature>
<dbReference type="GO" id="GO:0061355">
    <property type="term" value="P:Wnt protein secretion"/>
    <property type="evidence" value="ECO:0007669"/>
    <property type="project" value="TreeGrafter"/>
</dbReference>
<evidence type="ECO:0000313" key="14">
    <source>
        <dbReference type="Proteomes" id="UP001374579"/>
    </source>
</evidence>
<evidence type="ECO:0000256" key="2">
    <source>
        <dbReference type="ARBA" id="ARBA00022679"/>
    </source>
</evidence>
<sequence>MDYGEDYFDDMDEGGENMFDYFDEDEMTPEMAEWLENYRQGQQAPGPLEYDRISASEMLENCIVPTSLQMVQGLFSVLVMSFIFRIVAQLRRASAKEGEGGVPEWMVHFASSVFGVMVLHTLFRLALIYLVVCCALTYLFLVLLAPGGRRMSGPATTALIAAYAVFCELWLVEPTTWHQIRGAQMVLSMKIISLAFDFGSGAIIDLPNIFDFMGYSFHVGTVIFGPWVSYEDYHKSLMAEKLPLSFGWLLKCVSSCLLSVVCLLYSTCFTHWIILDHASKWLLAYRDAQSFRFSHYFVSFMSETTAVLSGIGWSEEDGNVQWTLSVSKPHNIELPRSLVEVVTNWNLPMHYWLKTYVFKAARRYGTFAAVLCTYAASSLLHGLNFQLASVLFSLGFYSYAEFVLREKLSRIFSACIQAKRCKEGCKHSYTPYHPCTIVANTTFFLLSVLHLAYLGLMFDSSSQEEQGYTMEHTLSKWYHLDFLSHKIAFGTFVLHLLI</sequence>
<comment type="similarity">
    <text evidence="8">Belongs to the membrane-bound acyltransferase family. Porcupine subfamily.</text>
</comment>
<evidence type="ECO:0000256" key="11">
    <source>
        <dbReference type="ARBA" id="ARBA00047978"/>
    </source>
</evidence>
<keyword evidence="2" id="KW-0808">Transferase</keyword>
<evidence type="ECO:0000256" key="9">
    <source>
        <dbReference type="ARBA" id="ARBA00038867"/>
    </source>
</evidence>
<dbReference type="PANTHER" id="PTHR13906">
    <property type="entry name" value="PORCUPINE"/>
    <property type="match status" value="1"/>
</dbReference>
<dbReference type="GO" id="GO:0016020">
    <property type="term" value="C:membrane"/>
    <property type="evidence" value="ECO:0007669"/>
    <property type="project" value="UniProtKB-SubCell"/>
</dbReference>
<dbReference type="AlphaFoldDB" id="A0AAN9GBT1"/>
<keyword evidence="3" id="KW-0879">Wnt signaling pathway</keyword>
<dbReference type="Pfam" id="PF03062">
    <property type="entry name" value="MBOAT"/>
    <property type="match status" value="1"/>
</dbReference>
<gene>
    <name evidence="13" type="ORF">V1264_020731</name>
</gene>
<dbReference type="InterPro" id="IPR004299">
    <property type="entry name" value="MBOAT_fam"/>
</dbReference>
<keyword evidence="14" id="KW-1185">Reference proteome</keyword>
<evidence type="ECO:0000256" key="4">
    <source>
        <dbReference type="ARBA" id="ARBA00022692"/>
    </source>
</evidence>
<dbReference type="PANTHER" id="PTHR13906:SF12">
    <property type="entry name" value="PROTEIN-SERINE O-PALMITOLEOYLTRANSFERASE PORCUPINE"/>
    <property type="match status" value="1"/>
</dbReference>
<evidence type="ECO:0000256" key="8">
    <source>
        <dbReference type="ARBA" id="ARBA00038269"/>
    </source>
</evidence>
<feature type="transmembrane region" description="Helical" evidence="12">
    <location>
        <begin position="152"/>
        <end position="171"/>
    </location>
</feature>
<evidence type="ECO:0000256" key="10">
    <source>
        <dbReference type="ARBA" id="ARBA00040371"/>
    </source>
</evidence>
<keyword evidence="7" id="KW-0012">Acyltransferase</keyword>
<evidence type="ECO:0000256" key="1">
    <source>
        <dbReference type="ARBA" id="ARBA00004141"/>
    </source>
</evidence>
<proteinExistence type="inferred from homology"/>
<dbReference type="GO" id="GO:0017147">
    <property type="term" value="F:Wnt-protein binding"/>
    <property type="evidence" value="ECO:0007669"/>
    <property type="project" value="TreeGrafter"/>
</dbReference>
<accession>A0AAN9GBT1</accession>
<dbReference type="EMBL" id="JBAMIC010000010">
    <property type="protein sequence ID" value="KAK7102526.1"/>
    <property type="molecule type" value="Genomic_DNA"/>
</dbReference>
<reference evidence="13 14" key="1">
    <citation type="submission" date="2024-02" db="EMBL/GenBank/DDBJ databases">
        <title>Chromosome-scale genome assembly of the rough periwinkle Littorina saxatilis.</title>
        <authorList>
            <person name="De Jode A."/>
            <person name="Faria R."/>
            <person name="Formenti G."/>
            <person name="Sims Y."/>
            <person name="Smith T.P."/>
            <person name="Tracey A."/>
            <person name="Wood J.M.D."/>
            <person name="Zagrodzka Z.B."/>
            <person name="Johannesson K."/>
            <person name="Butlin R.K."/>
            <person name="Leder E.H."/>
        </authorList>
    </citation>
    <scope>NUCLEOTIDE SEQUENCE [LARGE SCALE GENOMIC DNA]</scope>
    <source>
        <strain evidence="13">Snail1</strain>
        <tissue evidence="13">Muscle</tissue>
    </source>
</reference>
<dbReference type="EC" id="2.3.1.250" evidence="9"/>
<feature type="transmembrane region" description="Helical" evidence="12">
    <location>
        <begin position="68"/>
        <end position="88"/>
    </location>
</feature>
<comment type="catalytic activity">
    <reaction evidence="11">
        <text>[Wnt protein]-L-serine + (9Z)-hexadecenoyl-CoA = [Wnt protein]-O-(9Z)-hexadecenoyl-L-serine + CoA</text>
        <dbReference type="Rhea" id="RHEA:45336"/>
        <dbReference type="Rhea" id="RHEA-COMP:11170"/>
        <dbReference type="Rhea" id="RHEA-COMP:11171"/>
        <dbReference type="ChEBI" id="CHEBI:29999"/>
        <dbReference type="ChEBI" id="CHEBI:57287"/>
        <dbReference type="ChEBI" id="CHEBI:61540"/>
        <dbReference type="ChEBI" id="CHEBI:85189"/>
        <dbReference type="EC" id="2.3.1.250"/>
    </reaction>
</comment>
<protein>
    <recommendedName>
        <fullName evidence="10">Protein-serine O-palmitoleoyltransferase porcupine</fullName>
        <ecNumber evidence="9">2.3.1.250</ecNumber>
    </recommendedName>
</protein>
<dbReference type="GO" id="GO:0005783">
    <property type="term" value="C:endoplasmic reticulum"/>
    <property type="evidence" value="ECO:0007669"/>
    <property type="project" value="TreeGrafter"/>
</dbReference>
<evidence type="ECO:0000256" key="5">
    <source>
        <dbReference type="ARBA" id="ARBA00022989"/>
    </source>
</evidence>
<evidence type="ECO:0000313" key="13">
    <source>
        <dbReference type="EMBL" id="KAK7102526.1"/>
    </source>
</evidence>
<dbReference type="GO" id="GO:0016055">
    <property type="term" value="P:Wnt signaling pathway"/>
    <property type="evidence" value="ECO:0007669"/>
    <property type="project" value="UniProtKB-KW"/>
</dbReference>
<keyword evidence="5 12" id="KW-1133">Transmembrane helix</keyword>
<dbReference type="GO" id="GO:0030258">
    <property type="term" value="P:lipid modification"/>
    <property type="evidence" value="ECO:0007669"/>
    <property type="project" value="TreeGrafter"/>
</dbReference>